<dbReference type="PROSITE" id="PS50994">
    <property type="entry name" value="INTEGRASE"/>
    <property type="match status" value="1"/>
</dbReference>
<dbReference type="Pfam" id="PF00665">
    <property type="entry name" value="rve"/>
    <property type="match status" value="1"/>
</dbReference>
<dbReference type="EMBL" id="BKCJ010002283">
    <property type="protein sequence ID" value="GEU47520.1"/>
    <property type="molecule type" value="Genomic_DNA"/>
</dbReference>
<dbReference type="Pfam" id="PF14223">
    <property type="entry name" value="Retrotran_gag_2"/>
    <property type="match status" value="1"/>
</dbReference>
<feature type="region of interest" description="Disordered" evidence="6">
    <location>
        <begin position="1503"/>
        <end position="1607"/>
    </location>
</feature>
<evidence type="ECO:0000256" key="3">
    <source>
        <dbReference type="ARBA" id="ARBA00022750"/>
    </source>
</evidence>
<evidence type="ECO:0000313" key="8">
    <source>
        <dbReference type="EMBL" id="GEU47520.1"/>
    </source>
</evidence>
<name>A0A6L2KFJ2_TANCI</name>
<accession>A0A6L2KFJ2</accession>
<feature type="compositionally biased region" description="Basic and acidic residues" evidence="6">
    <location>
        <begin position="239"/>
        <end position="261"/>
    </location>
</feature>
<dbReference type="SUPFAM" id="SSF53098">
    <property type="entry name" value="Ribonuclease H-like"/>
    <property type="match status" value="1"/>
</dbReference>
<keyword evidence="2" id="KW-0479">Metal-binding</keyword>
<evidence type="ECO:0000259" key="7">
    <source>
        <dbReference type="PROSITE" id="PS50994"/>
    </source>
</evidence>
<keyword evidence="3" id="KW-0064">Aspartyl protease</keyword>
<feature type="domain" description="Integrase catalytic" evidence="7">
    <location>
        <begin position="766"/>
        <end position="932"/>
    </location>
</feature>
<organism evidence="8">
    <name type="scientific">Tanacetum cinerariifolium</name>
    <name type="common">Dalmatian daisy</name>
    <name type="synonym">Chrysanthemum cinerariifolium</name>
    <dbReference type="NCBI Taxonomy" id="118510"/>
    <lineage>
        <taxon>Eukaryota</taxon>
        <taxon>Viridiplantae</taxon>
        <taxon>Streptophyta</taxon>
        <taxon>Embryophyta</taxon>
        <taxon>Tracheophyta</taxon>
        <taxon>Spermatophyta</taxon>
        <taxon>Magnoliopsida</taxon>
        <taxon>eudicotyledons</taxon>
        <taxon>Gunneridae</taxon>
        <taxon>Pentapetalae</taxon>
        <taxon>asterids</taxon>
        <taxon>campanulids</taxon>
        <taxon>Asterales</taxon>
        <taxon>Asteraceae</taxon>
        <taxon>Asteroideae</taxon>
        <taxon>Anthemideae</taxon>
        <taxon>Anthemidinae</taxon>
        <taxon>Tanacetum</taxon>
    </lineage>
</organism>
<dbReference type="GO" id="GO:0015074">
    <property type="term" value="P:DNA integration"/>
    <property type="evidence" value="ECO:0007669"/>
    <property type="project" value="InterPro"/>
</dbReference>
<dbReference type="InterPro" id="IPR025724">
    <property type="entry name" value="GAG-pre-integrase_dom"/>
</dbReference>
<evidence type="ECO:0000256" key="2">
    <source>
        <dbReference type="ARBA" id="ARBA00022723"/>
    </source>
</evidence>
<dbReference type="GO" id="GO:0006508">
    <property type="term" value="P:proteolysis"/>
    <property type="evidence" value="ECO:0007669"/>
    <property type="project" value="UniProtKB-KW"/>
</dbReference>
<dbReference type="Pfam" id="PF22936">
    <property type="entry name" value="Pol_BBD"/>
    <property type="match status" value="1"/>
</dbReference>
<keyword evidence="4" id="KW-0378">Hydrolase</keyword>
<feature type="region of interest" description="Disordered" evidence="6">
    <location>
        <begin position="988"/>
        <end position="1013"/>
    </location>
</feature>
<keyword evidence="1" id="KW-0645">Protease</keyword>
<dbReference type="Pfam" id="PF13976">
    <property type="entry name" value="gag_pre-integrs"/>
    <property type="match status" value="1"/>
</dbReference>
<dbReference type="InterPro" id="IPR039537">
    <property type="entry name" value="Retrotran_Ty1/copia-like"/>
</dbReference>
<dbReference type="InterPro" id="IPR036397">
    <property type="entry name" value="RNaseH_sf"/>
</dbReference>
<gene>
    <name evidence="8" type="ORF">Tci_019498</name>
</gene>
<dbReference type="GO" id="GO:0046872">
    <property type="term" value="F:metal ion binding"/>
    <property type="evidence" value="ECO:0007669"/>
    <property type="project" value="UniProtKB-KW"/>
</dbReference>
<dbReference type="InterPro" id="IPR001584">
    <property type="entry name" value="Integrase_cat-core"/>
</dbReference>
<evidence type="ECO:0000256" key="4">
    <source>
        <dbReference type="ARBA" id="ARBA00022801"/>
    </source>
</evidence>
<dbReference type="PANTHER" id="PTHR42648">
    <property type="entry name" value="TRANSPOSASE, PUTATIVE-RELATED"/>
    <property type="match status" value="1"/>
</dbReference>
<feature type="region of interest" description="Disordered" evidence="6">
    <location>
        <begin position="238"/>
        <end position="261"/>
    </location>
</feature>
<dbReference type="InterPro" id="IPR043502">
    <property type="entry name" value="DNA/RNA_pol_sf"/>
</dbReference>
<dbReference type="SUPFAM" id="SSF56672">
    <property type="entry name" value="DNA/RNA polymerases"/>
    <property type="match status" value="1"/>
</dbReference>
<dbReference type="Pfam" id="PF07727">
    <property type="entry name" value="RVT_2"/>
    <property type="match status" value="1"/>
</dbReference>
<feature type="coiled-coil region" evidence="5">
    <location>
        <begin position="1658"/>
        <end position="1693"/>
    </location>
</feature>
<dbReference type="GO" id="GO:0003676">
    <property type="term" value="F:nucleic acid binding"/>
    <property type="evidence" value="ECO:0007669"/>
    <property type="project" value="InterPro"/>
</dbReference>
<dbReference type="Gene3D" id="3.30.420.10">
    <property type="entry name" value="Ribonuclease H-like superfamily/Ribonuclease H"/>
    <property type="match status" value="1"/>
</dbReference>
<dbReference type="InterPro" id="IPR013103">
    <property type="entry name" value="RVT_2"/>
</dbReference>
<protein>
    <recommendedName>
        <fullName evidence="7">Integrase catalytic domain-containing protein</fullName>
    </recommendedName>
</protein>
<dbReference type="InterPro" id="IPR054722">
    <property type="entry name" value="PolX-like_BBD"/>
</dbReference>
<dbReference type="CDD" id="cd09272">
    <property type="entry name" value="RNase_HI_RT_Ty1"/>
    <property type="match status" value="1"/>
</dbReference>
<dbReference type="PANTHER" id="PTHR42648:SF32">
    <property type="entry name" value="RIBONUCLEASE H-LIKE DOMAIN, GAG-PRE-INTEGRASE DOMAIN PROTEIN-RELATED"/>
    <property type="match status" value="1"/>
</dbReference>
<proteinExistence type="predicted"/>
<feature type="compositionally biased region" description="Basic and acidic residues" evidence="6">
    <location>
        <begin position="991"/>
        <end position="1013"/>
    </location>
</feature>
<evidence type="ECO:0000256" key="5">
    <source>
        <dbReference type="SAM" id="Coils"/>
    </source>
</evidence>
<evidence type="ECO:0000256" key="1">
    <source>
        <dbReference type="ARBA" id="ARBA00022670"/>
    </source>
</evidence>
<comment type="caution">
    <text evidence="8">The sequence shown here is derived from an EMBL/GenBank/DDBJ whole genome shotgun (WGS) entry which is preliminary data.</text>
</comment>
<evidence type="ECO:0000256" key="6">
    <source>
        <dbReference type="SAM" id="MobiDB-lite"/>
    </source>
</evidence>
<dbReference type="InterPro" id="IPR012337">
    <property type="entry name" value="RNaseH-like_sf"/>
</dbReference>
<dbReference type="GO" id="GO:0004190">
    <property type="term" value="F:aspartic-type endopeptidase activity"/>
    <property type="evidence" value="ECO:0007669"/>
    <property type="project" value="UniProtKB-KW"/>
</dbReference>
<reference evidence="8" key="1">
    <citation type="journal article" date="2019" name="Sci. Rep.">
        <title>Draft genome of Tanacetum cinerariifolium, the natural source of mosquito coil.</title>
        <authorList>
            <person name="Yamashiro T."/>
            <person name="Shiraishi A."/>
            <person name="Satake H."/>
            <person name="Nakayama K."/>
        </authorList>
    </citation>
    <scope>NUCLEOTIDE SEQUENCE</scope>
</reference>
<sequence>MVSYVKLPILKKGKYILWTMKMEQYLAHIDYALWEVILNGNSVVLMTKDEADEHFARFYAINDAKTLWAAIKTRFGGNVESKKMQKNILKQQFENFSVSNSEGLDKGYDRFQRLLSLLEIHKAGVSTEDANQKFLRSPPLAWSNISLIIRNKPNIYNLDTDDLYNNLKVYKVDIKGSSGSSLNSQNVDFISAESTSITNELNTAYSLDKEDLEQIDQDDLEEIDLKWDCRSAKNLGNMSRDDGNAGYRGRDNGKRPAKEEGEQALREKLSKANIEIIGYQYDIELIEGQLRVHQQNKVIYEEKIKVLEYQVKDKRYDSQFNEKEVLDIKEKEVTETVFDNRSSNEENSVANDKFKKGEGYHAVPPFLTRNFMPLKHDLSFGGLDDSIYKFKISETVPSLAKDEKDDIETSTACVEKPKEDRSSALLIKDWETDSDDDSVFTPKTILAKIDFLKAGESIKSVKHVKPVESVKPIESVKHVKPVTHTMAKKSVLPTNVGKRTGHRESRPIWNTVQRINHQKNFAPTAVFTRSGRIPVSVAKPKAATSTSAAKPVNITGPKQSVNFSRTRSTFHKSHSPIRRSFYNATAHIQEEIQLKELILLGQKQLVLLRKMRHMIRNKAYLADYQEIHDGGFVAFGSSRDKITSKGKIRTKNLDFDDVYFVNELKFNLFHVSQMCDKKNSVLFTETKCLVLSPIFKLLDESQVLLRVPRQSNMRLGHVNFKTMNKLVKGNLVRGLLLKIFNNDHSCVACQKGKQHKATCKAKLVSLISQPLQILHMDLFGLTSVMSINHKKYCLVVTGDFSRFSWVFFLATKDETSKVLKPFISAIENQINNKVKVIRCDNGTDFQNRVIDEFSGMKGIKREYSNARTLQQNGVTERKNRTLFKAARTMLADSLLPITFWAEAANTACYVLNRALVTKTHNKTPYELLNGRSPILDFMRTFSCPVTILNTLDPLEKFKGKADEGFLVRKKVSDQHYIVLPLWSSISSTYKSSDDKPADDKPKDDIGSKIVEESVNKEDQAYRNELDRLMSQEKEASDAADALRKDNPLNAASTSGTFSASGPSSAHPDAFIPANTLQHVKAMQEELLQFSLQKVWRLFDLPYEKKAIETKWVYTNKKDERGIVVRNKSRLEAQRHKQEEGIDYDDVFAPVARIEAIRIFLAFASFMEFIVCQMDVKSAFLYGIIEEEVYVSQPLGFIDPQFPNKVYKVEKALYGLHQAPRAWYESLSTFLLQNRHRRVKQSEEGIFISQDKYVAEILKKFYFSSIKTTSTPIETQKPLVKDKVAIDVTQKLSHLQAVKKIFRYLKGQPKLGLWYPRDYPFDLKPYSDTDYAGANLDRKSTIGGCQFLGRRLISWQCKKQTIVATSTTEAEYVATANCTLSSINLYMADLKFVDQHNMVACLENTEENPEEFHQIMDFISICSINYALTVSLTIYASYIEQFWNIAISKTVNSVKQIHVIVDGKVVVISESSVRSGLLFNDEDGNRPMCQETTLGGKDAQNRFETASKRSSDPPLLTGHTVRSGEHKMEQETNLTNFVPPTPYDSPLSGGHTPGSDEGRNDDLTEELNLGSGDKGGSTAETISTARPDISVARPEVSAAEPKTPPTTTTLFDDEDVTIVDTLVKMKSQIAKEKGVAFKDADDSARPIKSITTLQPLPTIDSKDKELDRAQKERQKQEEATIAALTEEFDEIQAKIDVDHELVVRMTHEEQEMYTIKERARLLVEYFERRKKQLAAERAEAIRNKPPTRTFAIDDEIWYSVVSLRMNQLR</sequence>
<keyword evidence="5" id="KW-0175">Coiled coil</keyword>